<dbReference type="Pfam" id="PF00155">
    <property type="entry name" value="Aminotran_1_2"/>
    <property type="match status" value="1"/>
</dbReference>
<dbReference type="CDD" id="cd00609">
    <property type="entry name" value="AAT_like"/>
    <property type="match status" value="1"/>
</dbReference>
<gene>
    <name evidence="9" type="ORF">THAOC_33597</name>
</gene>
<evidence type="ECO:0000256" key="6">
    <source>
        <dbReference type="SAM" id="MobiDB-lite"/>
    </source>
</evidence>
<feature type="region of interest" description="Disordered" evidence="6">
    <location>
        <begin position="96"/>
        <end position="115"/>
    </location>
</feature>
<dbReference type="PANTHER" id="PTHR43807:SF20">
    <property type="entry name" value="FI04487P"/>
    <property type="match status" value="1"/>
</dbReference>
<keyword evidence="3" id="KW-0032">Aminotransferase</keyword>
<proteinExistence type="inferred from homology"/>
<evidence type="ECO:0000256" key="1">
    <source>
        <dbReference type="ARBA" id="ARBA00001933"/>
    </source>
</evidence>
<accession>K0R6U6</accession>
<comment type="similarity">
    <text evidence="2">Belongs to the class-I pyridoxal-phosphate-dependent aminotransferase family.</text>
</comment>
<dbReference type="Gene3D" id="3.90.1150.10">
    <property type="entry name" value="Aspartate Aminotransferase, domain 1"/>
    <property type="match status" value="1"/>
</dbReference>
<evidence type="ECO:0000259" key="8">
    <source>
        <dbReference type="Pfam" id="PF00155"/>
    </source>
</evidence>
<comment type="caution">
    <text evidence="9">The sequence shown here is derived from an EMBL/GenBank/DDBJ whole genome shotgun (WGS) entry which is preliminary data.</text>
</comment>
<dbReference type="InterPro" id="IPR051326">
    <property type="entry name" value="Kynurenine-oxoglutarate_AT"/>
</dbReference>
<keyword evidence="5" id="KW-0663">Pyridoxal phosphate</keyword>
<evidence type="ECO:0000256" key="4">
    <source>
        <dbReference type="ARBA" id="ARBA00022679"/>
    </source>
</evidence>
<reference evidence="9 10" key="1">
    <citation type="journal article" date="2012" name="Genome Biol.">
        <title>Genome and low-iron response of an oceanic diatom adapted to chronic iron limitation.</title>
        <authorList>
            <person name="Lommer M."/>
            <person name="Specht M."/>
            <person name="Roy A.S."/>
            <person name="Kraemer L."/>
            <person name="Andreson R."/>
            <person name="Gutowska M.A."/>
            <person name="Wolf J."/>
            <person name="Bergner S.V."/>
            <person name="Schilhabel M.B."/>
            <person name="Klostermeier U.C."/>
            <person name="Beiko R.G."/>
            <person name="Rosenstiel P."/>
            <person name="Hippler M."/>
            <person name="Laroche J."/>
        </authorList>
    </citation>
    <scope>NUCLEOTIDE SEQUENCE [LARGE SCALE GENOMIC DNA]</scope>
    <source>
        <strain evidence="9 10">CCMP1005</strain>
    </source>
</reference>
<dbReference type="PANTHER" id="PTHR43807">
    <property type="entry name" value="FI04487P"/>
    <property type="match status" value="1"/>
</dbReference>
<dbReference type="AlphaFoldDB" id="K0R6U6"/>
<dbReference type="EMBL" id="AGNL01046742">
    <property type="protein sequence ID" value="EJK47669.1"/>
    <property type="molecule type" value="Genomic_DNA"/>
</dbReference>
<organism evidence="9 10">
    <name type="scientific">Thalassiosira oceanica</name>
    <name type="common">Marine diatom</name>
    <dbReference type="NCBI Taxonomy" id="159749"/>
    <lineage>
        <taxon>Eukaryota</taxon>
        <taxon>Sar</taxon>
        <taxon>Stramenopiles</taxon>
        <taxon>Ochrophyta</taxon>
        <taxon>Bacillariophyta</taxon>
        <taxon>Coscinodiscophyceae</taxon>
        <taxon>Thalassiosirophycidae</taxon>
        <taxon>Thalassiosirales</taxon>
        <taxon>Thalassiosiraceae</taxon>
        <taxon>Thalassiosira</taxon>
    </lineage>
</organism>
<comment type="cofactor">
    <cofactor evidence="1">
        <name>pyridoxal 5'-phosphate</name>
        <dbReference type="ChEBI" id="CHEBI:597326"/>
    </cofactor>
</comment>
<feature type="signal peptide" evidence="7">
    <location>
        <begin position="1"/>
        <end position="18"/>
    </location>
</feature>
<dbReference type="InterPro" id="IPR015424">
    <property type="entry name" value="PyrdxlP-dep_Trfase"/>
</dbReference>
<dbReference type="GO" id="GO:0030170">
    <property type="term" value="F:pyridoxal phosphate binding"/>
    <property type="evidence" value="ECO:0007669"/>
    <property type="project" value="InterPro"/>
</dbReference>
<evidence type="ECO:0000256" key="2">
    <source>
        <dbReference type="ARBA" id="ARBA00007441"/>
    </source>
</evidence>
<keyword evidence="10" id="KW-1185">Reference proteome</keyword>
<dbReference type="PROSITE" id="PS00105">
    <property type="entry name" value="AA_TRANSFER_CLASS_1"/>
    <property type="match status" value="1"/>
</dbReference>
<dbReference type="InterPro" id="IPR004839">
    <property type="entry name" value="Aminotransferase_I/II_large"/>
</dbReference>
<evidence type="ECO:0000256" key="3">
    <source>
        <dbReference type="ARBA" id="ARBA00022576"/>
    </source>
</evidence>
<keyword evidence="4" id="KW-0808">Transferase</keyword>
<dbReference type="InterPro" id="IPR015421">
    <property type="entry name" value="PyrdxlP-dep_Trfase_major"/>
</dbReference>
<dbReference type="Proteomes" id="UP000266841">
    <property type="component" value="Unassembled WGS sequence"/>
</dbReference>
<name>K0R6U6_THAOC</name>
<dbReference type="OrthoDB" id="7042322at2759"/>
<dbReference type="InterPro" id="IPR004838">
    <property type="entry name" value="NHTrfase_class1_PyrdxlP-BS"/>
</dbReference>
<evidence type="ECO:0000256" key="5">
    <source>
        <dbReference type="ARBA" id="ARBA00022898"/>
    </source>
</evidence>
<dbReference type="Gene3D" id="3.40.640.10">
    <property type="entry name" value="Type I PLP-dependent aspartate aminotransferase-like (Major domain)"/>
    <property type="match status" value="1"/>
</dbReference>
<dbReference type="OMA" id="VFFEPFH"/>
<dbReference type="InterPro" id="IPR015422">
    <property type="entry name" value="PyrdxlP-dep_Trfase_small"/>
</dbReference>
<evidence type="ECO:0000313" key="10">
    <source>
        <dbReference type="Proteomes" id="UP000266841"/>
    </source>
</evidence>
<feature type="chain" id="PRO_5003836111" description="Aminotransferase class I/classII large domain-containing protein" evidence="7">
    <location>
        <begin position="19"/>
        <end position="429"/>
    </location>
</feature>
<sequence>MPISRALVMTATAVAATATTTQLGTGVRESTIRLMTRLAGEHGAVNLSQGFPNEAPPLVMRLALAHAVISGQSPESVGSQSTDDLIKLIQSSCQGTSGTRDELNQYSPPMGRPDSRQAVSDYYSRLYGYDWSSDDITLTLGATEAMATALRTCCKPSDRYPSQCHIFSLQPEYVTLREENGEWHYDFEELRRAVEGGAKALILNTPHNPTGKVFCRDELEQIVHLCLENRCYIITDEIYEHMTYDRREHILIPREFPLAREWTLVCNSIGKSASATGWRLGWCLTPPRITASYRGVHDQLVCMAPHPMQFAGIHYFGLPDDFFRKLHTRYRERIERTSEALIAAGFRVVKPQGAYYLFVHYRSVQQLRELDNMQAAMHMLINVGVAVVPGNNFYGKCSEGGNYLRFAVCRSDEDIDLAIARIKEKLTPC</sequence>
<evidence type="ECO:0000256" key="7">
    <source>
        <dbReference type="SAM" id="SignalP"/>
    </source>
</evidence>
<dbReference type="SUPFAM" id="SSF53383">
    <property type="entry name" value="PLP-dependent transferases"/>
    <property type="match status" value="1"/>
</dbReference>
<dbReference type="GO" id="GO:0016212">
    <property type="term" value="F:kynurenine-oxoglutarate transaminase activity"/>
    <property type="evidence" value="ECO:0007669"/>
    <property type="project" value="TreeGrafter"/>
</dbReference>
<dbReference type="GO" id="GO:0005737">
    <property type="term" value="C:cytoplasm"/>
    <property type="evidence" value="ECO:0007669"/>
    <property type="project" value="TreeGrafter"/>
</dbReference>
<evidence type="ECO:0000313" key="9">
    <source>
        <dbReference type="EMBL" id="EJK47669.1"/>
    </source>
</evidence>
<protein>
    <recommendedName>
        <fullName evidence="8">Aminotransferase class I/classII large domain-containing protein</fullName>
    </recommendedName>
</protein>
<keyword evidence="7" id="KW-0732">Signal</keyword>
<dbReference type="eggNOG" id="KOG0257">
    <property type="taxonomic scope" value="Eukaryota"/>
</dbReference>
<feature type="domain" description="Aminotransferase class I/classII large" evidence="8">
    <location>
        <begin position="84"/>
        <end position="422"/>
    </location>
</feature>